<feature type="transmembrane region" description="Helical" evidence="7">
    <location>
        <begin position="148"/>
        <end position="171"/>
    </location>
</feature>
<dbReference type="AlphaFoldDB" id="A0A9W9NFN0"/>
<comment type="subcellular location">
    <subcellularLocation>
        <location evidence="1">Membrane</location>
        <topology evidence="1">Multi-pass membrane protein</topology>
    </subcellularLocation>
</comment>
<dbReference type="EMBL" id="JAPQKR010000004">
    <property type="protein sequence ID" value="KAJ5218878.1"/>
    <property type="molecule type" value="Genomic_DNA"/>
</dbReference>
<dbReference type="Pfam" id="PF20684">
    <property type="entry name" value="Fung_rhodopsin"/>
    <property type="match status" value="1"/>
</dbReference>
<accession>A0A9W9NFN0</accession>
<feature type="transmembrane region" description="Helical" evidence="7">
    <location>
        <begin position="68"/>
        <end position="89"/>
    </location>
</feature>
<evidence type="ECO:0000259" key="8">
    <source>
        <dbReference type="Pfam" id="PF20684"/>
    </source>
</evidence>
<dbReference type="GO" id="GO:0016020">
    <property type="term" value="C:membrane"/>
    <property type="evidence" value="ECO:0007669"/>
    <property type="project" value="UniProtKB-SubCell"/>
</dbReference>
<feature type="transmembrane region" description="Helical" evidence="7">
    <location>
        <begin position="269"/>
        <end position="293"/>
    </location>
</feature>
<comment type="caution">
    <text evidence="9">The sequence shown here is derived from an EMBL/GenBank/DDBJ whole genome shotgun (WGS) entry which is preliminary data.</text>
</comment>
<dbReference type="InterPro" id="IPR052337">
    <property type="entry name" value="SAT4-like"/>
</dbReference>
<organism evidence="9 10">
    <name type="scientific">Penicillium cinerascens</name>
    <dbReference type="NCBI Taxonomy" id="70096"/>
    <lineage>
        <taxon>Eukaryota</taxon>
        <taxon>Fungi</taxon>
        <taxon>Dikarya</taxon>
        <taxon>Ascomycota</taxon>
        <taxon>Pezizomycotina</taxon>
        <taxon>Eurotiomycetes</taxon>
        <taxon>Eurotiomycetidae</taxon>
        <taxon>Eurotiales</taxon>
        <taxon>Aspergillaceae</taxon>
        <taxon>Penicillium</taxon>
    </lineage>
</organism>
<reference evidence="9" key="1">
    <citation type="submission" date="2022-12" db="EMBL/GenBank/DDBJ databases">
        <authorList>
            <person name="Petersen C."/>
        </authorList>
    </citation>
    <scope>NUCLEOTIDE SEQUENCE</scope>
    <source>
        <strain evidence="9">IBT 15544</strain>
    </source>
</reference>
<proteinExistence type="inferred from homology"/>
<evidence type="ECO:0000256" key="2">
    <source>
        <dbReference type="ARBA" id="ARBA00022692"/>
    </source>
</evidence>
<comment type="similarity">
    <text evidence="5">Belongs to the SAT4 family.</text>
</comment>
<feature type="domain" description="Rhodopsin" evidence="8">
    <location>
        <begin position="52"/>
        <end position="293"/>
    </location>
</feature>
<keyword evidence="2 7" id="KW-0812">Transmembrane</keyword>
<evidence type="ECO:0000256" key="7">
    <source>
        <dbReference type="SAM" id="Phobius"/>
    </source>
</evidence>
<feature type="compositionally biased region" description="Polar residues" evidence="6">
    <location>
        <begin position="310"/>
        <end position="320"/>
    </location>
</feature>
<evidence type="ECO:0000256" key="6">
    <source>
        <dbReference type="SAM" id="MobiDB-lite"/>
    </source>
</evidence>
<evidence type="ECO:0000256" key="4">
    <source>
        <dbReference type="ARBA" id="ARBA00023136"/>
    </source>
</evidence>
<feature type="transmembrane region" description="Helical" evidence="7">
    <location>
        <begin position="34"/>
        <end position="56"/>
    </location>
</feature>
<dbReference type="PANTHER" id="PTHR33048:SF47">
    <property type="entry name" value="INTEGRAL MEMBRANE PROTEIN-RELATED"/>
    <property type="match status" value="1"/>
</dbReference>
<keyword evidence="10" id="KW-1185">Reference proteome</keyword>
<evidence type="ECO:0000256" key="5">
    <source>
        <dbReference type="ARBA" id="ARBA00038359"/>
    </source>
</evidence>
<name>A0A9W9NFN0_9EURO</name>
<evidence type="ECO:0000256" key="3">
    <source>
        <dbReference type="ARBA" id="ARBA00022989"/>
    </source>
</evidence>
<evidence type="ECO:0000256" key="1">
    <source>
        <dbReference type="ARBA" id="ARBA00004141"/>
    </source>
</evidence>
<sequence length="372" mass="41597">MSPEALAELLAAPALQAPEGVTPNFDNPPNKNGLAWFVTTLCMVVATMCLFLRITVRLWLEKKLRVEEFMVILAYGAYWGTAYAGYGLIYTPGYFVHTWNLHNEDLIRPLYLILIYGCCYSATLPLIKTAILMDWCRIFVPIERSRSLFWAGCMIVISVQWLWGLLCIILLNTQCRPHEAIWKFYLPSKCYSLPKVMLTSASVQVVSDIAMLLLPQRTIWGLQMNWQKKIGVSVIFGVGFLASVAACFRLAHTVAFAQDSDSMYLIGPLLFWACAEMTCGFFIFSVPCLSKLIMESGLSRKVKNSLGFGTRSSEPSNENLGSGPRRGSRAISKPSISKAWMTTDSTWSKIEERSIALQDAGSESQTHLHTAV</sequence>
<feature type="region of interest" description="Disordered" evidence="6">
    <location>
        <begin position="308"/>
        <end position="335"/>
    </location>
</feature>
<dbReference type="PANTHER" id="PTHR33048">
    <property type="entry name" value="PTH11-LIKE INTEGRAL MEMBRANE PROTEIN (AFU_ORTHOLOGUE AFUA_5G11245)"/>
    <property type="match status" value="1"/>
</dbReference>
<dbReference type="OrthoDB" id="4682787at2759"/>
<keyword evidence="4 7" id="KW-0472">Membrane</keyword>
<feature type="transmembrane region" description="Helical" evidence="7">
    <location>
        <begin position="109"/>
        <end position="127"/>
    </location>
</feature>
<gene>
    <name evidence="9" type="ORF">N7498_000977</name>
</gene>
<keyword evidence="3 7" id="KW-1133">Transmembrane helix</keyword>
<evidence type="ECO:0000313" key="10">
    <source>
        <dbReference type="Proteomes" id="UP001150904"/>
    </source>
</evidence>
<evidence type="ECO:0000313" key="9">
    <source>
        <dbReference type="EMBL" id="KAJ5218878.1"/>
    </source>
</evidence>
<dbReference type="RefSeq" id="XP_058313451.1">
    <property type="nucleotide sequence ID" value="XM_058448040.1"/>
</dbReference>
<dbReference type="InterPro" id="IPR049326">
    <property type="entry name" value="Rhodopsin_dom_fungi"/>
</dbReference>
<dbReference type="GeneID" id="83175340"/>
<reference evidence="9" key="2">
    <citation type="journal article" date="2023" name="IMA Fungus">
        <title>Comparative genomic study of the Penicillium genus elucidates a diverse pangenome and 15 lateral gene transfer events.</title>
        <authorList>
            <person name="Petersen C."/>
            <person name="Sorensen T."/>
            <person name="Nielsen M.R."/>
            <person name="Sondergaard T.E."/>
            <person name="Sorensen J.L."/>
            <person name="Fitzpatrick D.A."/>
            <person name="Frisvad J.C."/>
            <person name="Nielsen K.L."/>
        </authorList>
    </citation>
    <scope>NUCLEOTIDE SEQUENCE</scope>
    <source>
        <strain evidence="9">IBT 15544</strain>
    </source>
</reference>
<feature type="transmembrane region" description="Helical" evidence="7">
    <location>
        <begin position="234"/>
        <end position="257"/>
    </location>
</feature>
<dbReference type="Proteomes" id="UP001150904">
    <property type="component" value="Unassembled WGS sequence"/>
</dbReference>
<protein>
    <recommendedName>
        <fullName evidence="8">Rhodopsin domain-containing protein</fullName>
    </recommendedName>
</protein>